<evidence type="ECO:0000313" key="1">
    <source>
        <dbReference type="EMBL" id="KKK62517.1"/>
    </source>
</evidence>
<gene>
    <name evidence="1" type="ORF">LCGC14_3003530</name>
</gene>
<protein>
    <submittedName>
        <fullName evidence="1">Uncharacterized protein</fullName>
    </submittedName>
</protein>
<proteinExistence type="predicted"/>
<sequence length="76" mass="8937">MTTDTRKPRMSNDRRKILNLLEYILEVDTEIDTVYNAFFLHVSQMGEEGRDESCVTEAEWAQWFEEYANKLSKGDA</sequence>
<accession>A0A0F8X0A0</accession>
<reference evidence="1" key="1">
    <citation type="journal article" date="2015" name="Nature">
        <title>Complex archaea that bridge the gap between prokaryotes and eukaryotes.</title>
        <authorList>
            <person name="Spang A."/>
            <person name="Saw J.H."/>
            <person name="Jorgensen S.L."/>
            <person name="Zaremba-Niedzwiedzka K."/>
            <person name="Martijn J."/>
            <person name="Lind A.E."/>
            <person name="van Eijk R."/>
            <person name="Schleper C."/>
            <person name="Guy L."/>
            <person name="Ettema T.J."/>
        </authorList>
    </citation>
    <scope>NUCLEOTIDE SEQUENCE</scope>
</reference>
<dbReference type="EMBL" id="LAZR01061955">
    <property type="protein sequence ID" value="KKK62517.1"/>
    <property type="molecule type" value="Genomic_DNA"/>
</dbReference>
<name>A0A0F8X0A0_9ZZZZ</name>
<organism evidence="1">
    <name type="scientific">marine sediment metagenome</name>
    <dbReference type="NCBI Taxonomy" id="412755"/>
    <lineage>
        <taxon>unclassified sequences</taxon>
        <taxon>metagenomes</taxon>
        <taxon>ecological metagenomes</taxon>
    </lineage>
</organism>
<dbReference type="AlphaFoldDB" id="A0A0F8X0A0"/>
<comment type="caution">
    <text evidence="1">The sequence shown here is derived from an EMBL/GenBank/DDBJ whole genome shotgun (WGS) entry which is preliminary data.</text>
</comment>